<dbReference type="AlphaFoldDB" id="A0A923LFC1"/>
<evidence type="ECO:0000259" key="5">
    <source>
        <dbReference type="PROSITE" id="PS51149"/>
    </source>
</evidence>
<dbReference type="GO" id="GO:0005829">
    <property type="term" value="C:cytosol"/>
    <property type="evidence" value="ECO:0007669"/>
    <property type="project" value="TreeGrafter"/>
</dbReference>
<keyword evidence="7" id="KW-0670">Pyruvate</keyword>
<dbReference type="InterPro" id="IPR051215">
    <property type="entry name" value="GRE"/>
</dbReference>
<evidence type="ECO:0000313" key="8">
    <source>
        <dbReference type="Proteomes" id="UP000652477"/>
    </source>
</evidence>
<feature type="modified residue" description="Glycine radical" evidence="3">
    <location>
        <position position="765"/>
    </location>
</feature>
<gene>
    <name evidence="7" type="ORF">H8S37_01710</name>
</gene>
<dbReference type="PANTHER" id="PTHR43641:SF2">
    <property type="entry name" value="DEHYDRATASE YBIW-RELATED"/>
    <property type="match status" value="1"/>
</dbReference>
<evidence type="ECO:0000256" key="2">
    <source>
        <dbReference type="ARBA" id="ARBA00023239"/>
    </source>
</evidence>
<keyword evidence="8" id="KW-1185">Reference proteome</keyword>
<dbReference type="PANTHER" id="PTHR43641">
    <property type="entry name" value="FORMATE ACETYLTRANSFERASE 3-RELATED"/>
    <property type="match status" value="1"/>
</dbReference>
<evidence type="ECO:0000256" key="1">
    <source>
        <dbReference type="ARBA" id="ARBA00022818"/>
    </source>
</evidence>
<dbReference type="Pfam" id="PF02901">
    <property type="entry name" value="PFL-like"/>
    <property type="match status" value="1"/>
</dbReference>
<dbReference type="InterPro" id="IPR004184">
    <property type="entry name" value="PFL_dom"/>
</dbReference>
<sequence>MTDRMAKLRENQRKVKPAISAERLLLATEAYKKYAGEPIWLFRAHILEYVLDHKKIVIRDGELLLGSATEKIRAGLIFPEYSSGLMWLKGELPGMPTRATDAMDVTAEEQKTILECLDYWDNKSTEDIMNATMPQWIKDAETAGAFKSGGRGLSSSAISMNFKRMLGHGFRWHIEDCQRRIDEAYETPMTLEKEQKVLYWKSLIVVMEATIRFAHRNAEEAEKLAEETQDNARREELLEMARICRKVPEFPPETFWEAIQHEWMMHVVMHIECNAHSTQLHRFDVWFYPYYKKDLEAGKIDRERGIELIEQLMLKIDSLFFIADNYYAKANAGLPTWQNMHLGGYTEDGEDACNELTEMALDAAYEMRLSNPPLILRYNKKTPEHIVNKATKMIQEGLANPAFFSDDTAIKIVLNKGGTLKEARDWCTTGCVETMPGCGQADGSPIGGYLNMPKVLELTLHNGKDPRTGLEVGLKTGDPRNFKNIEEFIKAYEKQLYYFADMHTYAVNATMSVQAYYLPCVYHSIFLDGCIERGKTIQEGGANQMFTSLFMAGPATAADSINAIEFAVFKEKKLTMDELIQLCDDNFEGNEAMRQYLINRAPKYGNDIEELDQRLADIIENLAHHYQAIQDCRGGRYSAGNMTQTHNVPLGSYCGATPDGRLAHTPISDNASPMMGRDTSGPTASANSVAKMHIEHNHAAQLYNIRFDPHGVAGENGAKIIEGIFRNYCENGGYHIQANVVDNETLRKAQKDPENYRDIVVRVSGYLAYFTELDESVQNTIIDRTIHLA</sequence>
<evidence type="ECO:0000256" key="4">
    <source>
        <dbReference type="SAM" id="Coils"/>
    </source>
</evidence>
<keyword evidence="1 3" id="KW-0556">Organic radical</keyword>
<reference evidence="7" key="1">
    <citation type="submission" date="2020-08" db="EMBL/GenBank/DDBJ databases">
        <title>Genome public.</title>
        <authorList>
            <person name="Liu C."/>
            <person name="Sun Q."/>
        </authorList>
    </citation>
    <scope>NUCLEOTIDE SEQUENCE</scope>
    <source>
        <strain evidence="7">NSJ-55</strain>
    </source>
</reference>
<dbReference type="SUPFAM" id="SSF51998">
    <property type="entry name" value="PFL-like glycyl radical enzymes"/>
    <property type="match status" value="1"/>
</dbReference>
<evidence type="ECO:0000313" key="7">
    <source>
        <dbReference type="EMBL" id="MBC5687652.1"/>
    </source>
</evidence>
<evidence type="ECO:0000259" key="6">
    <source>
        <dbReference type="PROSITE" id="PS51554"/>
    </source>
</evidence>
<feature type="domain" description="PFL" evidence="6">
    <location>
        <begin position="3"/>
        <end position="662"/>
    </location>
</feature>
<dbReference type="GO" id="GO:0016829">
    <property type="term" value="F:lyase activity"/>
    <property type="evidence" value="ECO:0007669"/>
    <property type="project" value="UniProtKB-KW"/>
</dbReference>
<dbReference type="Proteomes" id="UP000652477">
    <property type="component" value="Unassembled WGS sequence"/>
</dbReference>
<comment type="caution">
    <text evidence="7">The sequence shown here is derived from an EMBL/GenBank/DDBJ whole genome shotgun (WGS) entry which is preliminary data.</text>
</comment>
<dbReference type="PROSITE" id="PS51149">
    <property type="entry name" value="GLY_RADICAL_2"/>
    <property type="match status" value="1"/>
</dbReference>
<dbReference type="PROSITE" id="PS51554">
    <property type="entry name" value="PFL"/>
    <property type="match status" value="1"/>
</dbReference>
<keyword evidence="2" id="KW-0456">Lyase</keyword>
<evidence type="ECO:0000256" key="3">
    <source>
        <dbReference type="PROSITE-ProRule" id="PRU00493"/>
    </source>
</evidence>
<accession>A0A923LFC1</accession>
<keyword evidence="4" id="KW-0175">Coiled coil</keyword>
<dbReference type="InterPro" id="IPR001150">
    <property type="entry name" value="Gly_radical"/>
</dbReference>
<protein>
    <submittedName>
        <fullName evidence="7">Pyruvate formate-lyase</fullName>
    </submittedName>
</protein>
<organism evidence="7 8">
    <name type="scientific">Mediterraneibacter hominis</name>
    <dbReference type="NCBI Taxonomy" id="2763054"/>
    <lineage>
        <taxon>Bacteria</taxon>
        <taxon>Bacillati</taxon>
        <taxon>Bacillota</taxon>
        <taxon>Clostridia</taxon>
        <taxon>Lachnospirales</taxon>
        <taxon>Lachnospiraceae</taxon>
        <taxon>Mediterraneibacter</taxon>
    </lineage>
</organism>
<dbReference type="InterPro" id="IPR019777">
    <property type="entry name" value="Form_AcTrfase_GR_CS"/>
</dbReference>
<dbReference type="RefSeq" id="WP_186874327.1">
    <property type="nucleotide sequence ID" value="NZ_JACOPF010000001.1"/>
</dbReference>
<proteinExistence type="predicted"/>
<dbReference type="Pfam" id="PF01228">
    <property type="entry name" value="Gly_radical"/>
    <property type="match status" value="1"/>
</dbReference>
<name>A0A923LFC1_9FIRM</name>
<feature type="coiled-coil region" evidence="4">
    <location>
        <begin position="211"/>
        <end position="238"/>
    </location>
</feature>
<dbReference type="EMBL" id="JACOPF010000001">
    <property type="protein sequence ID" value="MBC5687652.1"/>
    <property type="molecule type" value="Genomic_DNA"/>
</dbReference>
<feature type="domain" description="Glycine radical" evidence="5">
    <location>
        <begin position="669"/>
        <end position="789"/>
    </location>
</feature>
<dbReference type="Gene3D" id="3.20.70.20">
    <property type="match status" value="1"/>
</dbReference>
<dbReference type="PROSITE" id="PS00850">
    <property type="entry name" value="GLY_RADICAL_1"/>
    <property type="match status" value="1"/>
</dbReference>